<dbReference type="AlphaFoldDB" id="X0T906"/>
<dbReference type="InterPro" id="IPR012337">
    <property type="entry name" value="RNaseH-like_sf"/>
</dbReference>
<sequence>MKVKIKDIEKNINYKIKKNFKSIGIDTAQTTGIVILTSDEETLKIEHLALGFKTKNKKEIYYTMVKTFERIIEEDQFAVIEEVFVGFSRAGSVELAKYGSFAIAECIKKDIPYETISAVSARSKFKINTRGHGKGKSKEAVSEWIQNNIGIEFVDNNLSDG</sequence>
<gene>
    <name evidence="1" type="ORF">S01H1_27419</name>
</gene>
<protein>
    <recommendedName>
        <fullName evidence="2">Holliday junction nuclease RuvC</fullName>
    </recommendedName>
</protein>
<name>X0T906_9ZZZZ</name>
<dbReference type="InterPro" id="IPR036397">
    <property type="entry name" value="RNaseH_sf"/>
</dbReference>
<feature type="non-terminal residue" evidence="1">
    <location>
        <position position="161"/>
    </location>
</feature>
<comment type="caution">
    <text evidence="1">The sequence shown here is derived from an EMBL/GenBank/DDBJ whole genome shotgun (WGS) entry which is preliminary data.</text>
</comment>
<evidence type="ECO:0000313" key="1">
    <source>
        <dbReference type="EMBL" id="GAF89699.1"/>
    </source>
</evidence>
<dbReference type="Gene3D" id="3.30.420.10">
    <property type="entry name" value="Ribonuclease H-like superfamily/Ribonuclease H"/>
    <property type="match status" value="1"/>
</dbReference>
<reference evidence="1" key="1">
    <citation type="journal article" date="2014" name="Front. Microbiol.">
        <title>High frequency of phylogenetically diverse reductive dehalogenase-homologous genes in deep subseafloor sedimentary metagenomes.</title>
        <authorList>
            <person name="Kawai M."/>
            <person name="Futagami T."/>
            <person name="Toyoda A."/>
            <person name="Takaki Y."/>
            <person name="Nishi S."/>
            <person name="Hori S."/>
            <person name="Arai W."/>
            <person name="Tsubouchi T."/>
            <person name="Morono Y."/>
            <person name="Uchiyama I."/>
            <person name="Ito T."/>
            <person name="Fujiyama A."/>
            <person name="Inagaki F."/>
            <person name="Takami H."/>
        </authorList>
    </citation>
    <scope>NUCLEOTIDE SEQUENCE</scope>
    <source>
        <strain evidence="1">Expedition CK06-06</strain>
    </source>
</reference>
<proteinExistence type="predicted"/>
<dbReference type="EMBL" id="BARS01016691">
    <property type="protein sequence ID" value="GAF89699.1"/>
    <property type="molecule type" value="Genomic_DNA"/>
</dbReference>
<evidence type="ECO:0008006" key="2">
    <source>
        <dbReference type="Google" id="ProtNLM"/>
    </source>
</evidence>
<accession>X0T906</accession>
<dbReference type="SUPFAM" id="SSF53098">
    <property type="entry name" value="Ribonuclease H-like"/>
    <property type="match status" value="1"/>
</dbReference>
<organism evidence="1">
    <name type="scientific">marine sediment metagenome</name>
    <dbReference type="NCBI Taxonomy" id="412755"/>
    <lineage>
        <taxon>unclassified sequences</taxon>
        <taxon>metagenomes</taxon>
        <taxon>ecological metagenomes</taxon>
    </lineage>
</organism>
<dbReference type="GO" id="GO:0003676">
    <property type="term" value="F:nucleic acid binding"/>
    <property type="evidence" value="ECO:0007669"/>
    <property type="project" value="InterPro"/>
</dbReference>